<dbReference type="AlphaFoldDB" id="A0A9P7RKR2"/>
<keyword evidence="1" id="KW-0732">Signal</keyword>
<accession>A0A9P7RKR2</accession>
<evidence type="ECO:0008006" key="4">
    <source>
        <dbReference type="Google" id="ProtNLM"/>
    </source>
</evidence>
<evidence type="ECO:0000313" key="3">
    <source>
        <dbReference type="Proteomes" id="UP001049176"/>
    </source>
</evidence>
<feature type="signal peptide" evidence="1">
    <location>
        <begin position="1"/>
        <end position="20"/>
    </location>
</feature>
<protein>
    <recommendedName>
        <fullName evidence="4">Glycosyl transferase CAP10 domain-containing protein</fullName>
    </recommendedName>
</protein>
<organism evidence="2 3">
    <name type="scientific">Marasmius oreades</name>
    <name type="common">fairy-ring Marasmius</name>
    <dbReference type="NCBI Taxonomy" id="181124"/>
    <lineage>
        <taxon>Eukaryota</taxon>
        <taxon>Fungi</taxon>
        <taxon>Dikarya</taxon>
        <taxon>Basidiomycota</taxon>
        <taxon>Agaricomycotina</taxon>
        <taxon>Agaricomycetes</taxon>
        <taxon>Agaricomycetidae</taxon>
        <taxon>Agaricales</taxon>
        <taxon>Marasmiineae</taxon>
        <taxon>Marasmiaceae</taxon>
        <taxon>Marasmius</taxon>
    </lineage>
</organism>
<dbReference type="OrthoDB" id="411632at2759"/>
<sequence length="348" mass="41005">MAATRNTPVYLFILPTLASSLLPSPLPSNLILDTTITDGWQHPPVARLEQRFKDMHRLDREKKIHSPELYAIWNAKPWLTEEGMRKSRSGEKFEWDYVFWADAGSFRDTWYNGGSWPLPKIRRTWEKVGEDEMDTEHKVFLPLQHATTKELELEGGLRRSYRRGNSEASFFGGSPSTIRWFNSTFDAYRNFYMSRSFFIGKEQPLLNSLILLLPSRFIRVHVNDPYAPAYIHPNSMLDHRWLRSIMRRYLRSFYETRALGRCRGEYMYYQFFFADKHTRQRLQDMWLSDLHDSWDHWFGGGENPGGSEKCRTTRAISLLEAFRKDDVLGPNWDPATYRSIVVRLGGIR</sequence>
<reference evidence="2" key="1">
    <citation type="journal article" date="2021" name="Genome Biol. Evol.">
        <title>The assembled and annotated genome of the fairy-ring fungus Marasmius oreades.</title>
        <authorList>
            <person name="Hiltunen M."/>
            <person name="Ament-Velasquez S.L."/>
            <person name="Johannesson H."/>
        </authorList>
    </citation>
    <scope>NUCLEOTIDE SEQUENCE</scope>
    <source>
        <strain evidence="2">03SP1</strain>
    </source>
</reference>
<proteinExistence type="predicted"/>
<dbReference type="RefSeq" id="XP_043001908.1">
    <property type="nucleotide sequence ID" value="XM_043159954.1"/>
</dbReference>
<dbReference type="Proteomes" id="UP001049176">
    <property type="component" value="Chromosome 11"/>
</dbReference>
<dbReference type="EMBL" id="CM032191">
    <property type="protein sequence ID" value="KAG7085437.1"/>
    <property type="molecule type" value="Genomic_DNA"/>
</dbReference>
<evidence type="ECO:0000256" key="1">
    <source>
        <dbReference type="SAM" id="SignalP"/>
    </source>
</evidence>
<feature type="chain" id="PRO_5040482844" description="Glycosyl transferase CAP10 domain-containing protein" evidence="1">
    <location>
        <begin position="21"/>
        <end position="348"/>
    </location>
</feature>
<dbReference type="GeneID" id="66072074"/>
<gene>
    <name evidence="2" type="ORF">E1B28_002998</name>
</gene>
<dbReference type="KEGG" id="more:E1B28_002998"/>
<evidence type="ECO:0000313" key="2">
    <source>
        <dbReference type="EMBL" id="KAG7085437.1"/>
    </source>
</evidence>
<name>A0A9P7RKR2_9AGAR</name>
<keyword evidence="3" id="KW-1185">Reference proteome</keyword>
<comment type="caution">
    <text evidence="2">The sequence shown here is derived from an EMBL/GenBank/DDBJ whole genome shotgun (WGS) entry which is preliminary data.</text>
</comment>